<dbReference type="STRING" id="40296.A0A0A2KR08"/>
<proteinExistence type="predicted"/>
<dbReference type="HOGENOM" id="CLU_1190245_0_0_1"/>
<dbReference type="AlphaFoldDB" id="A0A0A2KR08"/>
<evidence type="ECO:0000313" key="1">
    <source>
        <dbReference type="EMBL" id="KGO69346.1"/>
    </source>
</evidence>
<organism evidence="1 2">
    <name type="scientific">Penicillium italicum</name>
    <name type="common">Blue mold</name>
    <dbReference type="NCBI Taxonomy" id="40296"/>
    <lineage>
        <taxon>Eukaryota</taxon>
        <taxon>Fungi</taxon>
        <taxon>Dikarya</taxon>
        <taxon>Ascomycota</taxon>
        <taxon>Pezizomycotina</taxon>
        <taxon>Eurotiomycetes</taxon>
        <taxon>Eurotiomycetidae</taxon>
        <taxon>Eurotiales</taxon>
        <taxon>Aspergillaceae</taxon>
        <taxon>Penicillium</taxon>
    </lineage>
</organism>
<dbReference type="PANTHER" id="PTHR43482:SF1">
    <property type="entry name" value="PROTEIN AST1-RELATED"/>
    <property type="match status" value="1"/>
</dbReference>
<reference evidence="1 2" key="1">
    <citation type="journal article" date="2015" name="Mol. Plant Microbe Interact.">
        <title>Genome, transcriptome, and functional analyses of Penicillium expansum provide new insights into secondary metabolism and pathogenicity.</title>
        <authorList>
            <person name="Ballester A.R."/>
            <person name="Marcet-Houben M."/>
            <person name="Levin E."/>
            <person name="Sela N."/>
            <person name="Selma-Lazaro C."/>
            <person name="Carmona L."/>
            <person name="Wisniewski M."/>
            <person name="Droby S."/>
            <person name="Gonzalez-Candelas L."/>
            <person name="Gabaldon T."/>
        </authorList>
    </citation>
    <scope>NUCLEOTIDE SEQUENCE [LARGE SCALE GENOMIC DNA]</scope>
    <source>
        <strain evidence="1 2">PHI-1</strain>
    </source>
</reference>
<keyword evidence="2" id="KW-1185">Reference proteome</keyword>
<dbReference type="PANTHER" id="PTHR43482">
    <property type="entry name" value="PROTEIN AST1-RELATED"/>
    <property type="match status" value="1"/>
</dbReference>
<gene>
    <name evidence="1" type="ORF">PITC_095280</name>
</gene>
<dbReference type="SUPFAM" id="SSF50129">
    <property type="entry name" value="GroES-like"/>
    <property type="match status" value="1"/>
</dbReference>
<dbReference type="InterPro" id="IPR011032">
    <property type="entry name" value="GroES-like_sf"/>
</dbReference>
<name>A0A0A2KR08_PENIT</name>
<dbReference type="OrthoDB" id="3509362at2759"/>
<sequence>MKPAKPASTTMNEQTFVPPTMRALYCLPNSTRDIASCISLASLLVLHTDFPTPQSSAHQYLLKVQAATLSQGELHLTKDLNPTKVTPKIPFHCLCGTVISTPAEDHAQDNGPRFKIGDVVFGLVDYTRQGGGADYVLATGDEIALKPVNTSATDAAALVSPALTSWQALSRCTCVEEELVRHHCDVDELLVIPQSPAQNEYDIATMFRDRHWDPVDIVLDCAGGEVFRRAHTA</sequence>
<dbReference type="InterPro" id="IPR052585">
    <property type="entry name" value="Lipid_raft_assoc_Zn_ADH"/>
</dbReference>
<dbReference type="Gene3D" id="3.90.180.10">
    <property type="entry name" value="Medium-chain alcohol dehydrogenases, catalytic domain"/>
    <property type="match status" value="1"/>
</dbReference>
<dbReference type="Proteomes" id="UP000030104">
    <property type="component" value="Unassembled WGS sequence"/>
</dbReference>
<dbReference type="PhylomeDB" id="A0A0A2KR08"/>
<dbReference type="EMBL" id="JQGA01001153">
    <property type="protein sequence ID" value="KGO69346.1"/>
    <property type="molecule type" value="Genomic_DNA"/>
</dbReference>
<protein>
    <submittedName>
        <fullName evidence="1">Alcohol dehydrogenase superfamily, zinc-type</fullName>
    </submittedName>
</protein>
<accession>A0A0A2KR08</accession>
<comment type="caution">
    <text evidence="1">The sequence shown here is derived from an EMBL/GenBank/DDBJ whole genome shotgun (WGS) entry which is preliminary data.</text>
</comment>
<evidence type="ECO:0000313" key="2">
    <source>
        <dbReference type="Proteomes" id="UP000030104"/>
    </source>
</evidence>